<dbReference type="AlphaFoldDB" id="A0A163TQC6"/>
<organism evidence="1 2">
    <name type="scientific">Myroides marinus</name>
    <dbReference type="NCBI Taxonomy" id="703342"/>
    <lineage>
        <taxon>Bacteria</taxon>
        <taxon>Pseudomonadati</taxon>
        <taxon>Bacteroidota</taxon>
        <taxon>Flavobacteriia</taxon>
        <taxon>Flavobacteriales</taxon>
        <taxon>Flavobacteriaceae</taxon>
        <taxon>Myroides</taxon>
    </lineage>
</organism>
<sequence>MYLLECILTKSQKEDGGKLVFEVEAKATIGAQVGVTGPLGSFEVGAVTGDIGSFGYSNQSPDSPIAKWGDGKGHNFIGFSFNLPFLKQVGLSWKGDYVTKNITPYGQLLDYYPNNGEYQSEWAFRPTKSKKLATMPKFNDKVSLGGGDIGVKVGIPTRSNNHVIDINGGVKAILGIEGSIKIGITGRKRK</sequence>
<evidence type="ECO:0000313" key="1">
    <source>
        <dbReference type="EMBL" id="KZE72207.1"/>
    </source>
</evidence>
<proteinExistence type="predicted"/>
<protein>
    <submittedName>
        <fullName evidence="1">Uncharacterized protein</fullName>
    </submittedName>
</protein>
<reference evidence="1 2" key="1">
    <citation type="submission" date="2016-01" db="EMBL/GenBank/DDBJ databases">
        <title>Whole genome sequencing of Myroides marinus L41.</title>
        <authorList>
            <person name="Hong K.W."/>
        </authorList>
    </citation>
    <scope>NUCLEOTIDE SEQUENCE [LARGE SCALE GENOMIC DNA]</scope>
    <source>
        <strain evidence="1 2">L41</strain>
    </source>
</reference>
<dbReference type="EMBL" id="LQNU01000125">
    <property type="protein sequence ID" value="KZE72207.1"/>
    <property type="molecule type" value="Genomic_DNA"/>
</dbReference>
<dbReference type="Proteomes" id="UP000076630">
    <property type="component" value="Unassembled WGS sequence"/>
</dbReference>
<keyword evidence="2" id="KW-1185">Reference proteome</keyword>
<name>A0A163TQC6_9FLAO</name>
<comment type="caution">
    <text evidence="1">The sequence shown here is derived from an EMBL/GenBank/DDBJ whole genome shotgun (WGS) entry which is preliminary data.</text>
</comment>
<evidence type="ECO:0000313" key="2">
    <source>
        <dbReference type="Proteomes" id="UP000076630"/>
    </source>
</evidence>
<accession>A0A163TQC6</accession>
<gene>
    <name evidence="1" type="ORF">AV926_18635</name>
</gene>